<feature type="region of interest" description="Disordered" evidence="1">
    <location>
        <begin position="246"/>
        <end position="267"/>
    </location>
</feature>
<feature type="compositionally biased region" description="Low complexity" evidence="1">
    <location>
        <begin position="192"/>
        <end position="215"/>
    </location>
</feature>
<evidence type="ECO:0000313" key="2">
    <source>
        <dbReference type="EMBL" id="PSN62588.1"/>
    </source>
</evidence>
<gene>
    <name evidence="2" type="ORF">BS50DRAFT_591867</name>
</gene>
<feature type="compositionally biased region" description="Basic residues" evidence="1">
    <location>
        <begin position="163"/>
        <end position="172"/>
    </location>
</feature>
<organism evidence="2 3">
    <name type="scientific">Corynespora cassiicola Philippines</name>
    <dbReference type="NCBI Taxonomy" id="1448308"/>
    <lineage>
        <taxon>Eukaryota</taxon>
        <taxon>Fungi</taxon>
        <taxon>Dikarya</taxon>
        <taxon>Ascomycota</taxon>
        <taxon>Pezizomycotina</taxon>
        <taxon>Dothideomycetes</taxon>
        <taxon>Pleosporomycetidae</taxon>
        <taxon>Pleosporales</taxon>
        <taxon>Corynesporascaceae</taxon>
        <taxon>Corynespora</taxon>
    </lineage>
</organism>
<dbReference type="AlphaFoldDB" id="A0A2T2NC20"/>
<feature type="compositionally biased region" description="Low complexity" evidence="1">
    <location>
        <begin position="150"/>
        <end position="161"/>
    </location>
</feature>
<feature type="region of interest" description="Disordered" evidence="1">
    <location>
        <begin position="1"/>
        <end position="226"/>
    </location>
</feature>
<evidence type="ECO:0000313" key="3">
    <source>
        <dbReference type="Proteomes" id="UP000240883"/>
    </source>
</evidence>
<dbReference type="Proteomes" id="UP000240883">
    <property type="component" value="Unassembled WGS sequence"/>
</dbReference>
<feature type="compositionally biased region" description="Polar residues" evidence="1">
    <location>
        <begin position="136"/>
        <end position="149"/>
    </location>
</feature>
<feature type="compositionally biased region" description="Basic and acidic residues" evidence="1">
    <location>
        <begin position="1"/>
        <end position="28"/>
    </location>
</feature>
<reference evidence="2 3" key="1">
    <citation type="journal article" date="2018" name="Front. Microbiol.">
        <title>Genome-Wide Analysis of Corynespora cassiicola Leaf Fall Disease Putative Effectors.</title>
        <authorList>
            <person name="Lopez D."/>
            <person name="Ribeiro S."/>
            <person name="Label P."/>
            <person name="Fumanal B."/>
            <person name="Venisse J.S."/>
            <person name="Kohler A."/>
            <person name="de Oliveira R.R."/>
            <person name="Labutti K."/>
            <person name="Lipzen A."/>
            <person name="Lail K."/>
            <person name="Bauer D."/>
            <person name="Ohm R.A."/>
            <person name="Barry K.W."/>
            <person name="Spatafora J."/>
            <person name="Grigoriev I.V."/>
            <person name="Martin F.M."/>
            <person name="Pujade-Renaud V."/>
        </authorList>
    </citation>
    <scope>NUCLEOTIDE SEQUENCE [LARGE SCALE GENOMIC DNA]</scope>
    <source>
        <strain evidence="2 3">Philippines</strain>
    </source>
</reference>
<proteinExistence type="predicted"/>
<dbReference type="EMBL" id="KZ678141">
    <property type="protein sequence ID" value="PSN62588.1"/>
    <property type="molecule type" value="Genomic_DNA"/>
</dbReference>
<dbReference type="OrthoDB" id="3801230at2759"/>
<keyword evidence="3" id="KW-1185">Reference proteome</keyword>
<name>A0A2T2NC20_CORCC</name>
<evidence type="ECO:0000256" key="1">
    <source>
        <dbReference type="SAM" id="MobiDB-lite"/>
    </source>
</evidence>
<accession>A0A2T2NC20</accession>
<feature type="compositionally biased region" description="Low complexity" evidence="1">
    <location>
        <begin position="45"/>
        <end position="74"/>
    </location>
</feature>
<protein>
    <submittedName>
        <fullName evidence="2">Uncharacterized protein</fullName>
    </submittedName>
</protein>
<sequence>MSDAGKPETGIRKALRKWKDLLKGDTTKKTPPMARGARPPPAPAPAATTAAAPPSSVAPSLSSPSSSRDGTTSPLPSHRPVPAPAALFAPTTQTIISSPADPRNRRRPHASPPSTLKKLPPNPRRNTAPADLFSHPNHSTATPVSIPMNTITTTITATQQQPHKGHARRSSRLRLSLSRRESGSKSPPPPLSSMMTSGSASGSASGRTSRTSSRATLHSADVAEQGMRWGKDAGTLIKTAEVVRRERRKGWAEDGWREQKREIVGAG</sequence>